<accession>A0AAP2ZAA3</accession>
<dbReference type="EMBL" id="JAOPJZ010000018">
    <property type="protein sequence ID" value="MCU4753587.1"/>
    <property type="molecule type" value="Genomic_DNA"/>
</dbReference>
<name>A0AAP2ZAA3_9EURY</name>
<protein>
    <submittedName>
        <fullName evidence="1">Uncharacterized protein</fullName>
    </submittedName>
</protein>
<organism evidence="1 2">
    <name type="scientific">Natronosalvus hydrolyticus</name>
    <dbReference type="NCBI Taxonomy" id="2979988"/>
    <lineage>
        <taxon>Archaea</taxon>
        <taxon>Methanobacteriati</taxon>
        <taxon>Methanobacteriota</taxon>
        <taxon>Stenosarchaea group</taxon>
        <taxon>Halobacteria</taxon>
        <taxon>Halobacteriales</taxon>
        <taxon>Natrialbaceae</taxon>
        <taxon>Natronosalvus</taxon>
    </lineage>
</organism>
<comment type="caution">
    <text evidence="1">The sequence shown here is derived from an EMBL/GenBank/DDBJ whole genome shotgun (WGS) entry which is preliminary data.</text>
</comment>
<dbReference type="RefSeq" id="WP_342809896.1">
    <property type="nucleotide sequence ID" value="NZ_JAOPJZ010000018.1"/>
</dbReference>
<proteinExistence type="predicted"/>
<sequence>MVSELTVGAVLERARERRRRKRCPDCDAPISIRGLDGEYSWECVECNALGIGYGTRAAALEGAQRRH</sequence>
<reference evidence="1 2" key="1">
    <citation type="submission" date="2022-09" db="EMBL/GenBank/DDBJ databases">
        <title>Enrichment on poylsaccharides allowed isolation of novel metabolic and taxonomic groups of Haloarchaea.</title>
        <authorList>
            <person name="Sorokin D.Y."/>
            <person name="Elcheninov A.G."/>
            <person name="Khizhniak T.V."/>
            <person name="Kolganova T.V."/>
            <person name="Kublanov I.V."/>
        </authorList>
    </citation>
    <scope>NUCLEOTIDE SEQUENCE [LARGE SCALE GENOMIC DNA]</scope>
    <source>
        <strain evidence="1 2">AArc-curdl1</strain>
    </source>
</reference>
<dbReference type="Proteomes" id="UP001321047">
    <property type="component" value="Unassembled WGS sequence"/>
</dbReference>
<gene>
    <name evidence="1" type="ORF">OB919_16610</name>
</gene>
<evidence type="ECO:0000313" key="2">
    <source>
        <dbReference type="Proteomes" id="UP001321047"/>
    </source>
</evidence>
<dbReference type="AlphaFoldDB" id="A0AAP2ZAA3"/>
<evidence type="ECO:0000313" key="1">
    <source>
        <dbReference type="EMBL" id="MCU4753587.1"/>
    </source>
</evidence>
<keyword evidence="2" id="KW-1185">Reference proteome</keyword>